<gene>
    <name evidence="2" type="ORF">MGEO_09745</name>
</gene>
<dbReference type="AlphaFoldDB" id="A0A1X4NLE2"/>
<sequence length="292" mass="31598">MCALWFVAGQTAAAPETSLRPMARNTPDTLTTSVEADLPKVRPQARPEVLETALVSLLAQQFQRENDPNYRGDPTDIVPARERAFAALSPQATGVSARPSLRPDSLVRKAMAQRRERARGAVCGDPGIQGEVIGFVPGRLSACGIKDGVRVRAVSGVNLSQQAVMDCPTAKALKQWVDKGMKPAIGNTGGGVTQIKVAAHYACRTRNNQPGAKVSEHGKGRAIDISGFRLRDGSEITLLQGWDQRGTGAILRKMHQRACGIFGTVLGPDSDRFHKDHFHFDTARYRSGSFCR</sequence>
<dbReference type="InterPro" id="IPR009683">
    <property type="entry name" value="Extensin-like_C"/>
</dbReference>
<evidence type="ECO:0000259" key="1">
    <source>
        <dbReference type="Pfam" id="PF06904"/>
    </source>
</evidence>
<dbReference type="STRING" id="1123756.MGEO_09745"/>
<evidence type="ECO:0000313" key="3">
    <source>
        <dbReference type="Proteomes" id="UP000193926"/>
    </source>
</evidence>
<keyword evidence="3" id="KW-1185">Reference proteome</keyword>
<reference evidence="2 3" key="1">
    <citation type="submission" date="2014-03" db="EMBL/GenBank/DDBJ databases">
        <title>The draft genome sequence of Marivita geojedonensis KCTC 23882.</title>
        <authorList>
            <person name="Lai Q."/>
            <person name="Shao Z."/>
        </authorList>
    </citation>
    <scope>NUCLEOTIDE SEQUENCE [LARGE SCALE GENOMIC DNA]</scope>
    <source>
        <strain evidence="2 3">DPG-138</strain>
    </source>
</reference>
<accession>A0A1X4NLE2</accession>
<dbReference type="EMBL" id="JFKC01000007">
    <property type="protein sequence ID" value="OSQ51096.1"/>
    <property type="molecule type" value="Genomic_DNA"/>
</dbReference>
<proteinExistence type="predicted"/>
<name>A0A1X4NLE2_9RHOB</name>
<comment type="caution">
    <text evidence="2">The sequence shown here is derived from an EMBL/GenBank/DDBJ whole genome shotgun (WGS) entry which is preliminary data.</text>
</comment>
<organism evidence="2 3">
    <name type="scientific">Marivita geojedonensis</name>
    <dbReference type="NCBI Taxonomy" id="1123756"/>
    <lineage>
        <taxon>Bacteria</taxon>
        <taxon>Pseudomonadati</taxon>
        <taxon>Pseudomonadota</taxon>
        <taxon>Alphaproteobacteria</taxon>
        <taxon>Rhodobacterales</taxon>
        <taxon>Roseobacteraceae</taxon>
        <taxon>Marivita</taxon>
    </lineage>
</organism>
<protein>
    <submittedName>
        <fullName evidence="2">Extensin-like protein</fullName>
    </submittedName>
</protein>
<evidence type="ECO:0000313" key="2">
    <source>
        <dbReference type="EMBL" id="OSQ51096.1"/>
    </source>
</evidence>
<dbReference type="Proteomes" id="UP000193926">
    <property type="component" value="Unassembled WGS sequence"/>
</dbReference>
<dbReference type="Pfam" id="PF06904">
    <property type="entry name" value="Extensin-like_C"/>
    <property type="match status" value="1"/>
</dbReference>
<feature type="domain" description="Extensin-like C-terminal" evidence="1">
    <location>
        <begin position="142"/>
        <end position="292"/>
    </location>
</feature>